<dbReference type="Gene3D" id="3.40.50.1400">
    <property type="match status" value="2"/>
</dbReference>
<dbReference type="AlphaFoldDB" id="A0A2R4WXV7"/>
<keyword evidence="2" id="KW-0479">Metal-binding</keyword>
<reference evidence="5 6" key="1">
    <citation type="submission" date="2018-04" db="EMBL/GenBank/DDBJ databases">
        <title>Halococcoides cellulosivorans gen. nov., sp. nov., an extremely halophilic cellulose-utilizing haloarchaeon from hypersaline lakes.</title>
        <authorList>
            <person name="Sorokin D.Y."/>
            <person name="Toshchakov S.V."/>
            <person name="Samarov N.I."/>
            <person name="Korzhenkov A."/>
            <person name="Kublanov I.V."/>
        </authorList>
    </citation>
    <scope>NUCLEOTIDE SEQUENCE [LARGE SCALE GENOMIC DNA]</scope>
    <source>
        <strain evidence="5 6">HArcel1</strain>
    </source>
</reference>
<dbReference type="GO" id="GO:0046872">
    <property type="term" value="F:metal ion binding"/>
    <property type="evidence" value="ECO:0007669"/>
    <property type="project" value="UniProtKB-KW"/>
</dbReference>
<dbReference type="GO" id="GO:0009236">
    <property type="term" value="P:cobalamin biosynthetic process"/>
    <property type="evidence" value="ECO:0007669"/>
    <property type="project" value="UniProtKB-KW"/>
</dbReference>
<evidence type="ECO:0000256" key="2">
    <source>
        <dbReference type="ARBA" id="ARBA00022723"/>
    </source>
</evidence>
<evidence type="ECO:0000313" key="5">
    <source>
        <dbReference type="EMBL" id="AWB26379.1"/>
    </source>
</evidence>
<dbReference type="GO" id="GO:0016829">
    <property type="term" value="F:lyase activity"/>
    <property type="evidence" value="ECO:0007669"/>
    <property type="project" value="UniProtKB-KW"/>
</dbReference>
<dbReference type="PANTHER" id="PTHR33542">
    <property type="entry name" value="SIROHYDROCHLORIN FERROCHELATASE, CHLOROPLASTIC"/>
    <property type="match status" value="1"/>
</dbReference>
<evidence type="ECO:0000256" key="1">
    <source>
        <dbReference type="ARBA" id="ARBA00022573"/>
    </source>
</evidence>
<dbReference type="NCBIfam" id="NF002670">
    <property type="entry name" value="PRK02395.1-1"/>
    <property type="match status" value="1"/>
</dbReference>
<proteinExistence type="predicted"/>
<keyword evidence="6" id="KW-1185">Reference proteome</keyword>
<sequence length="283" mass="30940">MPALVVAAHGSHLSPDSSRPARDHAARIRATGAFDEVHTAFWKEEPSFRDALRTVASDELFLVPLFVSRGYFTEQVLPREFRLTEFDRDRWAEAGSITTTADDVSATIHYCGPVGTDPVMSDVIVQRAESITGDTAIGPETTLAIVGHGTERNQNSAEAIYDHVERIRATDRFAAVEALFMDEAPAIDDWPEYVDTERVVIVPLFVADGYHTQEDLPEDIGLVEDYRESWATPARVAGHEVYYSGAVGTEPLTAEVILDRAKRAGASVEHAMAAIEADAVAAD</sequence>
<keyword evidence="4" id="KW-0170">Cobalt</keyword>
<gene>
    <name evidence="5" type="ORF">HARCEL1_00910</name>
</gene>
<keyword evidence="3" id="KW-0456">Lyase</keyword>
<organism evidence="5 6">
    <name type="scientific">Halococcoides cellulosivorans</name>
    <dbReference type="NCBI Taxonomy" id="1679096"/>
    <lineage>
        <taxon>Archaea</taxon>
        <taxon>Methanobacteriati</taxon>
        <taxon>Methanobacteriota</taxon>
        <taxon>Stenosarchaea group</taxon>
        <taxon>Halobacteria</taxon>
        <taxon>Halobacteriales</taxon>
        <taxon>Haloarculaceae</taxon>
        <taxon>Halococcoides</taxon>
    </lineage>
</organism>
<evidence type="ECO:0000256" key="4">
    <source>
        <dbReference type="ARBA" id="ARBA00023285"/>
    </source>
</evidence>
<evidence type="ECO:0008006" key="7">
    <source>
        <dbReference type="Google" id="ProtNLM"/>
    </source>
</evidence>
<accession>A0A2R4WXV7</accession>
<dbReference type="PANTHER" id="PTHR33542:SF3">
    <property type="entry name" value="SIROHYDROCHLORIN FERROCHELATASE, CHLOROPLASTIC"/>
    <property type="match status" value="1"/>
</dbReference>
<protein>
    <recommendedName>
        <fullName evidence="7">Sirohydrochlorin cobaltochelatase</fullName>
    </recommendedName>
</protein>
<dbReference type="GeneID" id="36511023"/>
<name>A0A2R4WXV7_9EURY</name>
<dbReference type="Pfam" id="PF01903">
    <property type="entry name" value="CbiX"/>
    <property type="match status" value="2"/>
</dbReference>
<dbReference type="KEGG" id="harc:HARCEL1_00910"/>
<dbReference type="RefSeq" id="WP_108380748.1">
    <property type="nucleotide sequence ID" value="NZ_CP028858.1"/>
</dbReference>
<keyword evidence="1" id="KW-0169">Cobalamin biosynthesis</keyword>
<evidence type="ECO:0000256" key="3">
    <source>
        <dbReference type="ARBA" id="ARBA00023239"/>
    </source>
</evidence>
<dbReference type="SUPFAM" id="SSF53800">
    <property type="entry name" value="Chelatase"/>
    <property type="match status" value="1"/>
</dbReference>
<evidence type="ECO:0000313" key="6">
    <source>
        <dbReference type="Proteomes" id="UP000244727"/>
    </source>
</evidence>
<dbReference type="InterPro" id="IPR002762">
    <property type="entry name" value="CbiX-like"/>
</dbReference>
<dbReference type="Proteomes" id="UP000244727">
    <property type="component" value="Chromosome"/>
</dbReference>
<dbReference type="InterPro" id="IPR050963">
    <property type="entry name" value="Sirohydro_Cobaltochel/CbiX"/>
</dbReference>
<dbReference type="CDD" id="cd03416">
    <property type="entry name" value="CbiX_SirB_N"/>
    <property type="match status" value="2"/>
</dbReference>
<dbReference type="EMBL" id="CP028858">
    <property type="protein sequence ID" value="AWB26379.1"/>
    <property type="molecule type" value="Genomic_DNA"/>
</dbReference>